<accession>A0A8C5M0H3</accession>
<reference evidence="3" key="2">
    <citation type="submission" date="2025-09" db="UniProtKB">
        <authorList>
            <consortium name="Ensembl"/>
        </authorList>
    </citation>
    <scope>IDENTIFICATION</scope>
</reference>
<keyword evidence="4" id="KW-1185">Reference proteome</keyword>
<feature type="region of interest" description="Disordered" evidence="1">
    <location>
        <begin position="1"/>
        <end position="41"/>
    </location>
</feature>
<dbReference type="Pfam" id="PF00651">
    <property type="entry name" value="BTB"/>
    <property type="match status" value="1"/>
</dbReference>
<feature type="domain" description="BTB" evidence="2">
    <location>
        <begin position="285"/>
        <end position="381"/>
    </location>
</feature>
<dbReference type="PANTHER" id="PTHR24413">
    <property type="entry name" value="SPECKLE-TYPE POZ PROTEIN"/>
    <property type="match status" value="1"/>
</dbReference>
<evidence type="ECO:0000313" key="4">
    <source>
        <dbReference type="Proteomes" id="UP000694569"/>
    </source>
</evidence>
<organism evidence="3 4">
    <name type="scientific">Leptobrachium leishanense</name>
    <name type="common">Leishan spiny toad</name>
    <dbReference type="NCBI Taxonomy" id="445787"/>
    <lineage>
        <taxon>Eukaryota</taxon>
        <taxon>Metazoa</taxon>
        <taxon>Chordata</taxon>
        <taxon>Craniata</taxon>
        <taxon>Vertebrata</taxon>
        <taxon>Euteleostomi</taxon>
        <taxon>Amphibia</taxon>
        <taxon>Batrachia</taxon>
        <taxon>Anura</taxon>
        <taxon>Pelobatoidea</taxon>
        <taxon>Megophryidae</taxon>
        <taxon>Leptobrachium</taxon>
    </lineage>
</organism>
<dbReference type="Gene3D" id="3.30.710.10">
    <property type="entry name" value="Potassium Channel Kv1.1, Chain A"/>
    <property type="match status" value="2"/>
</dbReference>
<dbReference type="SMART" id="SM00225">
    <property type="entry name" value="BTB"/>
    <property type="match status" value="1"/>
</dbReference>
<feature type="domain" description="BTB" evidence="2">
    <location>
        <begin position="444"/>
        <end position="505"/>
    </location>
</feature>
<dbReference type="FunFam" id="3.30.710.10:FF:000076">
    <property type="entry name" value="rho-related BTB domain-containing protein 3"/>
    <property type="match status" value="1"/>
</dbReference>
<evidence type="ECO:0000259" key="2">
    <source>
        <dbReference type="PROSITE" id="PS50097"/>
    </source>
</evidence>
<evidence type="ECO:0000256" key="1">
    <source>
        <dbReference type="SAM" id="MobiDB-lite"/>
    </source>
</evidence>
<dbReference type="GeneTree" id="ENSGT00850000132411"/>
<gene>
    <name evidence="3" type="primary">RHOBTB3</name>
</gene>
<dbReference type="CDD" id="cd18532">
    <property type="entry name" value="BACK_RHOBTB3"/>
    <property type="match status" value="1"/>
</dbReference>
<evidence type="ECO:0000313" key="3">
    <source>
        <dbReference type="Ensembl" id="ENSLLEP00000007016.1"/>
    </source>
</evidence>
<dbReference type="OrthoDB" id="10251809at2759"/>
<dbReference type="AlphaFoldDB" id="A0A8C5M0H3"/>
<dbReference type="PROSITE" id="PS50097">
    <property type="entry name" value="BTB"/>
    <property type="match status" value="2"/>
</dbReference>
<dbReference type="InterPro" id="IPR000210">
    <property type="entry name" value="BTB/POZ_dom"/>
</dbReference>
<dbReference type="Proteomes" id="UP000694569">
    <property type="component" value="Unplaced"/>
</dbReference>
<reference evidence="3" key="1">
    <citation type="submission" date="2025-08" db="UniProtKB">
        <authorList>
            <consortium name="Ensembl"/>
        </authorList>
    </citation>
    <scope>IDENTIFICATION</scope>
</reference>
<name>A0A8C5M0H3_9ANUR</name>
<dbReference type="InterPro" id="IPR011333">
    <property type="entry name" value="SKP1/BTB/POZ_sf"/>
</dbReference>
<sequence>MRLMMPRPGLDMAPSGGRPPAAPTERPAMQQSGHTQNSDQRSVHIVFLGDEQSRPCEDRERRTVAQFYLGGRATDVQIDSSHPMFTRYQARVFGNIHIVCHDCLRWDVFDSNQRSQYIIGEADIIILKYSVTDKSSYLEIKEKFAPLIKQKFLRRIVPVIVTAVGMPHNGGSLCTCPLCTSDREVCVTACEGNELAKDLAATFLELQDINEFYVGTYFGGMLEYFIRQSFKEKTVGKGKKSSVNKLCLVLKPPELEQPEKMPVLKEEPSQYACDLQGLLVSSRCVDVIFCRPDSGVTSAAHRIVLCSVSAVFSMLFSAKEQSGFEDSAVLKRTQNVFSLCIEDNVTAHNSSVRVIVKDLLLHSCFPDILHFIYSGAYQWDLLDQHVRRKLEDHGDVAHVLRRVRWLVKKPGKDQNPSDLAALKSRGPLNLPSVLGQFFNTPYLADVIFHVQGYAIPAHRAILVARCEIMAAMFTGNYMEAQSFQIPVYGVSKDTFLIFLEYLYSDSCCPENILQALSLLVCSEMYQVPRLQHMCESYIICQLQGMSSRELSASSLNVVHMLRKAKFHNSECLSVWLLYFIATNYLNFSQKKEFQDLTAEERAFIEKHRWPSSGYLKKLAEYRQYIHSQNSRCSIV</sequence>
<dbReference type="Ensembl" id="ENSLLET00000007305.1">
    <property type="protein sequence ID" value="ENSLLEP00000007016.1"/>
    <property type="gene ID" value="ENSLLEG00000004437.1"/>
</dbReference>
<feature type="compositionally biased region" description="Polar residues" evidence="1">
    <location>
        <begin position="29"/>
        <end position="40"/>
    </location>
</feature>
<dbReference type="SUPFAM" id="SSF54695">
    <property type="entry name" value="POZ domain"/>
    <property type="match status" value="2"/>
</dbReference>
<protein>
    <submittedName>
        <fullName evidence="3">Rho related BTB domain containing 3</fullName>
    </submittedName>
</protein>
<proteinExistence type="predicted"/>